<organism evidence="2">
    <name type="scientific">viral metagenome</name>
    <dbReference type="NCBI Taxonomy" id="1070528"/>
    <lineage>
        <taxon>unclassified sequences</taxon>
        <taxon>metagenomes</taxon>
        <taxon>organismal metagenomes</taxon>
    </lineage>
</organism>
<reference evidence="2" key="1">
    <citation type="journal article" date="2020" name="Nature">
        <title>Giant virus diversity and host interactions through global metagenomics.</title>
        <authorList>
            <person name="Schulz F."/>
            <person name="Roux S."/>
            <person name="Paez-Espino D."/>
            <person name="Jungbluth S."/>
            <person name="Walsh D.A."/>
            <person name="Denef V.J."/>
            <person name="McMahon K.D."/>
            <person name="Konstantinidis K.T."/>
            <person name="Eloe-Fadrosh E.A."/>
            <person name="Kyrpides N.C."/>
            <person name="Woyke T."/>
        </authorList>
    </citation>
    <scope>NUCLEOTIDE SEQUENCE</scope>
    <source>
        <strain evidence="2">GVMAG-M-3300023184-165</strain>
    </source>
</reference>
<dbReference type="AlphaFoldDB" id="A0A6C0HQ32"/>
<protein>
    <recommendedName>
        <fullName evidence="3">Viral late gene transcription factor 3 zinc ribbon domain-containing protein</fullName>
    </recommendedName>
</protein>
<dbReference type="Pfam" id="PF04947">
    <property type="entry name" value="Pox_VLTF3"/>
    <property type="match status" value="1"/>
</dbReference>
<accession>A0A6C0HQ32</accession>
<sequence length="387" mass="46044">MPSFKPKTVKKIKVNKKTSTTLDGKHKEFVNEFNKDENDRIPKLREEKASIKAILEKEQQQNSDEKSLTIEQIMDYQDKLRDITAEIKSLKSKKVEYFLDNSKYIFDYFENKKDISIGNVATTKNKKLESFFKINPSADNSNVIESKNNNIFQKYLSNIDETFLDINSFLRPTDVCQSCYKGELIPMDDEGVLICNACFKNVQYLIENEKPSYKEPPKEVCFYAYKKINHFKEILAQFQGKETTQIPADVIDNLKYQIKKERIECSKLTYYKTKELLKKLGYNKYYEHINFIKDKLGIKPPIISQELEETLCNFFMEIQYPYAKHCPDYRVNFLHYYYVLYKLFELLDETLYLPEIPMLKDREKLIEQDTIWKKICEELDWEFIATI</sequence>
<evidence type="ECO:0008006" key="3">
    <source>
        <dbReference type="Google" id="ProtNLM"/>
    </source>
</evidence>
<proteinExistence type="predicted"/>
<evidence type="ECO:0000256" key="1">
    <source>
        <dbReference type="SAM" id="Coils"/>
    </source>
</evidence>
<dbReference type="GO" id="GO:0046782">
    <property type="term" value="P:regulation of viral transcription"/>
    <property type="evidence" value="ECO:0007669"/>
    <property type="project" value="InterPro"/>
</dbReference>
<feature type="coiled-coil region" evidence="1">
    <location>
        <begin position="41"/>
        <end position="93"/>
    </location>
</feature>
<dbReference type="EMBL" id="MN740003">
    <property type="protein sequence ID" value="QHT82782.1"/>
    <property type="molecule type" value="Genomic_DNA"/>
</dbReference>
<name>A0A6C0HQ32_9ZZZZ</name>
<keyword evidence="1" id="KW-0175">Coiled coil</keyword>
<dbReference type="InterPro" id="IPR007031">
    <property type="entry name" value="Poxvirus_VLTF3"/>
</dbReference>
<evidence type="ECO:0000313" key="2">
    <source>
        <dbReference type="EMBL" id="QHT82782.1"/>
    </source>
</evidence>